<dbReference type="InterPro" id="IPR036259">
    <property type="entry name" value="MFS_trans_sf"/>
</dbReference>
<keyword evidence="9" id="KW-1185">Reference proteome</keyword>
<dbReference type="PANTHER" id="PTHR42718">
    <property type="entry name" value="MAJOR FACILITATOR SUPERFAMILY MULTIDRUG TRANSPORTER MFSC"/>
    <property type="match status" value="1"/>
</dbReference>
<evidence type="ECO:0000313" key="8">
    <source>
        <dbReference type="EMBL" id="GAK47584.1"/>
    </source>
</evidence>
<feature type="transmembrane region" description="Helical" evidence="6">
    <location>
        <begin position="134"/>
        <end position="158"/>
    </location>
</feature>
<comment type="caution">
    <text evidence="8">The sequence shown here is derived from an EMBL/GenBank/DDBJ whole genome shotgun (WGS) entry which is preliminary data.</text>
</comment>
<evidence type="ECO:0000256" key="2">
    <source>
        <dbReference type="ARBA" id="ARBA00022448"/>
    </source>
</evidence>
<evidence type="ECO:0000313" key="9">
    <source>
        <dbReference type="Proteomes" id="UP000028700"/>
    </source>
</evidence>
<sequence length="220" mass="23953">MGARTKRWAILAVLGLFFFMVIVNGTIVTIAIPQISRQLAVATSATTLIVSIYLIVICATLMLFGQFGDKFGRTNVFKVGTLVFLIGSFLAGAGQKLEFVLFGRLIQGIGASMTMANSYAIVSDTFPSNELGRAFGIESAFISLGALAGPGLGGLILAHLPWGYIFWINLPVGILCLIVELIIFPKGQRHPEIKIDWRGALLLWECWYWAMLAFDFGLTA</sequence>
<name>A0A081BHR6_9LACO</name>
<feature type="transmembrane region" description="Helical" evidence="6">
    <location>
        <begin position="76"/>
        <end position="93"/>
    </location>
</feature>
<dbReference type="AlphaFoldDB" id="A0A081BHR6"/>
<gene>
    <name evidence="8" type="ORF">LOSG293_090090</name>
</gene>
<proteinExistence type="predicted"/>
<reference evidence="8" key="1">
    <citation type="journal article" date="2014" name="Genome Announc.">
        <title>Draft Genome Sequence of Lactobacillus oryzae Strain SG293T.</title>
        <authorList>
            <person name="Tanizawa Y."/>
            <person name="Fujisawa T."/>
            <person name="Mochizuki T."/>
            <person name="Kaminuma E."/>
            <person name="Nakamura Y."/>
            <person name="Tohno M."/>
        </authorList>
    </citation>
    <scope>NUCLEOTIDE SEQUENCE [LARGE SCALE GENOMIC DNA]</scope>
    <source>
        <strain evidence="8">SG293</strain>
    </source>
</reference>
<dbReference type="PRINTS" id="PR01036">
    <property type="entry name" value="TCRTETB"/>
</dbReference>
<dbReference type="InterPro" id="IPR020846">
    <property type="entry name" value="MFS_dom"/>
</dbReference>
<dbReference type="SUPFAM" id="SSF103473">
    <property type="entry name" value="MFS general substrate transporter"/>
    <property type="match status" value="1"/>
</dbReference>
<dbReference type="GO" id="GO:0005886">
    <property type="term" value="C:plasma membrane"/>
    <property type="evidence" value="ECO:0007669"/>
    <property type="project" value="UniProtKB-SubCell"/>
</dbReference>
<feature type="transmembrane region" description="Helical" evidence="6">
    <location>
        <begin position="99"/>
        <end position="122"/>
    </location>
</feature>
<evidence type="ECO:0000256" key="5">
    <source>
        <dbReference type="ARBA" id="ARBA00023136"/>
    </source>
</evidence>
<dbReference type="Proteomes" id="UP000028700">
    <property type="component" value="Unassembled WGS sequence"/>
</dbReference>
<dbReference type="OrthoDB" id="102502at2"/>
<evidence type="ECO:0000256" key="6">
    <source>
        <dbReference type="SAM" id="Phobius"/>
    </source>
</evidence>
<dbReference type="STRING" id="1291743.LOSG293_090090"/>
<dbReference type="eggNOG" id="COG0477">
    <property type="taxonomic scope" value="Bacteria"/>
</dbReference>
<dbReference type="PANTHER" id="PTHR42718:SF9">
    <property type="entry name" value="MAJOR FACILITATOR SUPERFAMILY MULTIDRUG TRANSPORTER MFSC"/>
    <property type="match status" value="1"/>
</dbReference>
<evidence type="ECO:0000259" key="7">
    <source>
        <dbReference type="PROSITE" id="PS50850"/>
    </source>
</evidence>
<accession>A0A081BHR6</accession>
<feature type="domain" description="Major facilitator superfamily (MFS) profile" evidence="7">
    <location>
        <begin position="10"/>
        <end position="220"/>
    </location>
</feature>
<keyword evidence="3 6" id="KW-0812">Transmembrane</keyword>
<dbReference type="GO" id="GO:0022857">
    <property type="term" value="F:transmembrane transporter activity"/>
    <property type="evidence" value="ECO:0007669"/>
    <property type="project" value="InterPro"/>
</dbReference>
<dbReference type="PROSITE" id="PS50850">
    <property type="entry name" value="MFS"/>
    <property type="match status" value="1"/>
</dbReference>
<comment type="subcellular location">
    <subcellularLocation>
        <location evidence="1">Cell membrane</location>
        <topology evidence="1">Multi-pass membrane protein</topology>
    </subcellularLocation>
</comment>
<keyword evidence="4 6" id="KW-1133">Transmembrane helix</keyword>
<evidence type="ECO:0000256" key="3">
    <source>
        <dbReference type="ARBA" id="ARBA00022692"/>
    </source>
</evidence>
<dbReference type="EMBL" id="BBJM01000009">
    <property type="protein sequence ID" value="GAK47584.1"/>
    <property type="molecule type" value="Genomic_DNA"/>
</dbReference>
<feature type="transmembrane region" description="Helical" evidence="6">
    <location>
        <begin position="164"/>
        <end position="183"/>
    </location>
</feature>
<feature type="transmembrane region" description="Helical" evidence="6">
    <location>
        <begin position="39"/>
        <end position="64"/>
    </location>
</feature>
<dbReference type="InterPro" id="IPR011701">
    <property type="entry name" value="MFS"/>
</dbReference>
<protein>
    <submittedName>
        <fullName evidence="8">Efflux pump antibiotic resistance protein</fullName>
    </submittedName>
</protein>
<dbReference type="Gene3D" id="1.20.1720.10">
    <property type="entry name" value="Multidrug resistance protein D"/>
    <property type="match status" value="1"/>
</dbReference>
<evidence type="ECO:0000256" key="1">
    <source>
        <dbReference type="ARBA" id="ARBA00004651"/>
    </source>
</evidence>
<keyword evidence="5 6" id="KW-0472">Membrane</keyword>
<feature type="transmembrane region" description="Helical" evidence="6">
    <location>
        <begin position="195"/>
        <end position="214"/>
    </location>
</feature>
<dbReference type="Pfam" id="PF07690">
    <property type="entry name" value="MFS_1"/>
    <property type="match status" value="1"/>
</dbReference>
<organism evidence="8 9">
    <name type="scientific">Secundilactobacillus oryzae JCM 18671</name>
    <dbReference type="NCBI Taxonomy" id="1291743"/>
    <lineage>
        <taxon>Bacteria</taxon>
        <taxon>Bacillati</taxon>
        <taxon>Bacillota</taxon>
        <taxon>Bacilli</taxon>
        <taxon>Lactobacillales</taxon>
        <taxon>Lactobacillaceae</taxon>
        <taxon>Secundilactobacillus</taxon>
    </lineage>
</organism>
<feature type="transmembrane region" description="Helical" evidence="6">
    <location>
        <begin position="9"/>
        <end position="33"/>
    </location>
</feature>
<evidence type="ECO:0000256" key="4">
    <source>
        <dbReference type="ARBA" id="ARBA00022989"/>
    </source>
</evidence>
<keyword evidence="2" id="KW-0813">Transport</keyword>